<evidence type="ECO:0000256" key="6">
    <source>
        <dbReference type="ARBA" id="ARBA00022723"/>
    </source>
</evidence>
<dbReference type="InterPro" id="IPR013785">
    <property type="entry name" value="Aldolase_TIM"/>
</dbReference>
<proteinExistence type="inferred from homology"/>
<organism evidence="12 13">
    <name type="scientific">Desulfatibacillum aliphaticivorans</name>
    <dbReference type="NCBI Taxonomy" id="218208"/>
    <lineage>
        <taxon>Bacteria</taxon>
        <taxon>Pseudomonadati</taxon>
        <taxon>Thermodesulfobacteriota</taxon>
        <taxon>Desulfobacteria</taxon>
        <taxon>Desulfobacterales</taxon>
        <taxon>Desulfatibacillaceae</taxon>
        <taxon>Desulfatibacillum</taxon>
    </lineage>
</organism>
<name>B8FBE1_DESAL</name>
<dbReference type="Pfam" id="PF07992">
    <property type="entry name" value="Pyr_redox_2"/>
    <property type="match status" value="1"/>
</dbReference>
<dbReference type="GO" id="GO:0010181">
    <property type="term" value="F:FMN binding"/>
    <property type="evidence" value="ECO:0007669"/>
    <property type="project" value="InterPro"/>
</dbReference>
<dbReference type="Proteomes" id="UP000000739">
    <property type="component" value="Chromosome"/>
</dbReference>
<feature type="domain" description="NADH:flavin oxidoreductase/NADH oxidase N-terminal" evidence="10">
    <location>
        <begin position="5"/>
        <end position="330"/>
    </location>
</feature>
<evidence type="ECO:0000256" key="4">
    <source>
        <dbReference type="ARBA" id="ARBA00022630"/>
    </source>
</evidence>
<dbReference type="SUPFAM" id="SSF51395">
    <property type="entry name" value="FMN-linked oxidoreductases"/>
    <property type="match status" value="1"/>
</dbReference>
<keyword evidence="4" id="KW-0285">Flavoprotein</keyword>
<keyword evidence="5" id="KW-0288">FMN</keyword>
<evidence type="ECO:0000256" key="3">
    <source>
        <dbReference type="ARBA" id="ARBA00011048"/>
    </source>
</evidence>
<dbReference type="GO" id="GO:0046872">
    <property type="term" value="F:metal ion binding"/>
    <property type="evidence" value="ECO:0007669"/>
    <property type="project" value="UniProtKB-KW"/>
</dbReference>
<evidence type="ECO:0000256" key="5">
    <source>
        <dbReference type="ARBA" id="ARBA00022643"/>
    </source>
</evidence>
<feature type="domain" description="FAD/NAD(P)-binding" evidence="11">
    <location>
        <begin position="379"/>
        <end position="639"/>
    </location>
</feature>
<keyword evidence="8" id="KW-0408">Iron</keyword>
<keyword evidence="13" id="KW-1185">Reference proteome</keyword>
<gene>
    <name evidence="12" type="ordered locus">Dalk_2895</name>
</gene>
<evidence type="ECO:0000313" key="13">
    <source>
        <dbReference type="Proteomes" id="UP000000739"/>
    </source>
</evidence>
<dbReference type="InterPro" id="IPR051793">
    <property type="entry name" value="NADH:flavin_oxidoreductase"/>
</dbReference>
<keyword evidence="7" id="KW-0560">Oxidoreductase</keyword>
<comment type="similarity">
    <text evidence="3">In the N-terminal section; belongs to the NADH:flavin oxidoreductase/NADH oxidase family.</text>
</comment>
<evidence type="ECO:0000259" key="11">
    <source>
        <dbReference type="Pfam" id="PF07992"/>
    </source>
</evidence>
<dbReference type="Pfam" id="PF00724">
    <property type="entry name" value="Oxidored_FMN"/>
    <property type="match status" value="1"/>
</dbReference>
<comment type="cofactor">
    <cofactor evidence="1">
        <name>FMN</name>
        <dbReference type="ChEBI" id="CHEBI:58210"/>
    </cofactor>
</comment>
<dbReference type="PANTHER" id="PTHR42917">
    <property type="entry name" value="2,4-DIENOYL-COA REDUCTASE"/>
    <property type="match status" value="1"/>
</dbReference>
<evidence type="ECO:0000313" key="12">
    <source>
        <dbReference type="EMBL" id="ACL04585.1"/>
    </source>
</evidence>
<reference evidence="12 13" key="1">
    <citation type="journal article" date="2012" name="Environ. Microbiol.">
        <title>The genome sequence of Desulfatibacillum alkenivorans AK-01: a blueprint for anaerobic alkane oxidation.</title>
        <authorList>
            <person name="Callaghan A.V."/>
            <person name="Morris B.E."/>
            <person name="Pereira I.A."/>
            <person name="McInerney M.J."/>
            <person name="Austin R.N."/>
            <person name="Groves J.T."/>
            <person name="Kukor J.J."/>
            <person name="Suflita J.M."/>
            <person name="Young L.Y."/>
            <person name="Zylstra G.J."/>
            <person name="Wawrik B."/>
        </authorList>
    </citation>
    <scope>NUCLEOTIDE SEQUENCE [LARGE SCALE GENOMIC DNA]</scope>
    <source>
        <strain evidence="12 13">AK-01</strain>
    </source>
</reference>
<sequence>MKDPLFEPITINGMDVKNRIYLPAMHLNMTTDFIPQDRMIAFYAERAKGGAGMIAVGYSTVNELAGNPGCLGAHSDDFIPGLKRLSGAIRENGARAILQLNHAGRYNHSMLLGGKQPVAPSAVPSRLTRETPREMEFGEIKQTVKDFASAALRGVEAGYNGVEILAGTGYLISEFLSKVTNQRSDEYGGAFENRMRFGLEVARAVKAAVGPDYPLMFRINGNEFMPGGLRRDQLILFARRLVEQGVDGLCVNVGWHEARVPQILAEVPRGAFAYLSRGIKESVDVPVIASHRINDPETARNMLSDSMCDMVAMGRALIADPYLPEKARTGKDGDIVHCIACAQGCFDHVAALAPVECLCNPQAGYEETRCLQPAAAPKKIMVVGGGPAGLAAATAAARRGHQVSLYEQSGVLGGQLLLAGAPPGREEFIELAADLARQAEIHGVNTYLETPVDQALIEQEAPDEVIIASGATPMPLPIEGIEEADVVQAWDVLAGKARTGRRVVIVGGGAVGIETALFLAEKGTLSPEVLKFLLVHKAEPVEDLYDLATKGTKQVIVLEMEDAVGRDFGKSTRWAMMEDVKTAGIQLRTQTKALAVTENGLKVQTPDGKKDIAADTIVLAAGSQRHNPLGAWLEEKGVPFKVVGDAKAIGRAMEAIHQGFLAGAEV</sequence>
<protein>
    <submittedName>
        <fullName evidence="12">NADH:flavin oxidoreductase/NADH oxidase</fullName>
    </submittedName>
</protein>
<dbReference type="Gene3D" id="3.40.50.720">
    <property type="entry name" value="NAD(P)-binding Rossmann-like Domain"/>
    <property type="match status" value="1"/>
</dbReference>
<accession>B8FBE1</accession>
<dbReference type="GO" id="GO:0051536">
    <property type="term" value="F:iron-sulfur cluster binding"/>
    <property type="evidence" value="ECO:0007669"/>
    <property type="project" value="UniProtKB-KW"/>
</dbReference>
<dbReference type="RefSeq" id="WP_015947654.1">
    <property type="nucleotide sequence ID" value="NC_011768.1"/>
</dbReference>
<evidence type="ECO:0000259" key="10">
    <source>
        <dbReference type="Pfam" id="PF00724"/>
    </source>
</evidence>
<comment type="cofactor">
    <cofactor evidence="2">
        <name>[4Fe-4S] cluster</name>
        <dbReference type="ChEBI" id="CHEBI:49883"/>
    </cofactor>
</comment>
<dbReference type="InterPro" id="IPR036188">
    <property type="entry name" value="FAD/NAD-bd_sf"/>
</dbReference>
<dbReference type="eggNOG" id="COG0446">
    <property type="taxonomic scope" value="Bacteria"/>
</dbReference>
<dbReference type="EMBL" id="CP001322">
    <property type="protein sequence ID" value="ACL04585.1"/>
    <property type="molecule type" value="Genomic_DNA"/>
</dbReference>
<dbReference type="PRINTS" id="PR00469">
    <property type="entry name" value="PNDRDTASEII"/>
</dbReference>
<dbReference type="AlphaFoldDB" id="B8FBE1"/>
<dbReference type="KEGG" id="dal:Dalk_2895"/>
<dbReference type="PRINTS" id="PR00368">
    <property type="entry name" value="FADPNR"/>
</dbReference>
<dbReference type="InterPro" id="IPR023753">
    <property type="entry name" value="FAD/NAD-binding_dom"/>
</dbReference>
<evidence type="ECO:0000256" key="8">
    <source>
        <dbReference type="ARBA" id="ARBA00023004"/>
    </source>
</evidence>
<dbReference type="Gene3D" id="3.50.50.60">
    <property type="entry name" value="FAD/NAD(P)-binding domain"/>
    <property type="match status" value="1"/>
</dbReference>
<dbReference type="GO" id="GO:0016491">
    <property type="term" value="F:oxidoreductase activity"/>
    <property type="evidence" value="ECO:0007669"/>
    <property type="project" value="UniProtKB-KW"/>
</dbReference>
<dbReference type="PANTHER" id="PTHR42917:SF2">
    <property type="entry name" value="2,4-DIENOYL-COA REDUCTASE [(2E)-ENOYL-COA-PRODUCING]"/>
    <property type="match status" value="1"/>
</dbReference>
<dbReference type="HOGENOM" id="CLU_012153_1_2_7"/>
<keyword evidence="6" id="KW-0479">Metal-binding</keyword>
<dbReference type="Gene3D" id="3.20.20.70">
    <property type="entry name" value="Aldolase class I"/>
    <property type="match status" value="1"/>
</dbReference>
<evidence type="ECO:0000256" key="9">
    <source>
        <dbReference type="ARBA" id="ARBA00023014"/>
    </source>
</evidence>
<evidence type="ECO:0000256" key="1">
    <source>
        <dbReference type="ARBA" id="ARBA00001917"/>
    </source>
</evidence>
<dbReference type="CDD" id="cd02803">
    <property type="entry name" value="OYE_like_FMN_family"/>
    <property type="match status" value="1"/>
</dbReference>
<evidence type="ECO:0000256" key="7">
    <source>
        <dbReference type="ARBA" id="ARBA00023002"/>
    </source>
</evidence>
<dbReference type="InterPro" id="IPR001155">
    <property type="entry name" value="OxRdtase_FMN_N"/>
</dbReference>
<keyword evidence="9" id="KW-0411">Iron-sulfur</keyword>
<evidence type="ECO:0000256" key="2">
    <source>
        <dbReference type="ARBA" id="ARBA00001966"/>
    </source>
</evidence>
<dbReference type="SUPFAM" id="SSF51905">
    <property type="entry name" value="FAD/NAD(P)-binding domain"/>
    <property type="match status" value="1"/>
</dbReference>
<dbReference type="eggNOG" id="COG1902">
    <property type="taxonomic scope" value="Bacteria"/>
</dbReference>